<feature type="compositionally biased region" description="Basic and acidic residues" evidence="1">
    <location>
        <begin position="14"/>
        <end position="23"/>
    </location>
</feature>
<comment type="caution">
    <text evidence="2">The sequence shown here is derived from an EMBL/GenBank/DDBJ whole genome shotgun (WGS) entry which is preliminary data.</text>
</comment>
<feature type="region of interest" description="Disordered" evidence="1">
    <location>
        <begin position="1"/>
        <end position="23"/>
    </location>
</feature>
<protein>
    <submittedName>
        <fullName evidence="2">Uncharacterized protein</fullName>
    </submittedName>
</protein>
<reference evidence="2" key="1">
    <citation type="journal article" date="2019" name="Sci. Rep.">
        <title>Draft genome of Tanacetum cinerariifolium, the natural source of mosquito coil.</title>
        <authorList>
            <person name="Yamashiro T."/>
            <person name="Shiraishi A."/>
            <person name="Satake H."/>
            <person name="Nakayama K."/>
        </authorList>
    </citation>
    <scope>NUCLEOTIDE SEQUENCE</scope>
</reference>
<accession>A0A699X892</accession>
<dbReference type="AlphaFoldDB" id="A0A699X892"/>
<feature type="non-terminal residue" evidence="2">
    <location>
        <position position="72"/>
    </location>
</feature>
<name>A0A699X892_TANCI</name>
<sequence>RIRPSEAPSQRSNPRADDQRDSDSMAIVADMATGIDMALTDGVVIDKAVICMVMVVTDREMVVRRRGVTKIR</sequence>
<evidence type="ECO:0000313" key="2">
    <source>
        <dbReference type="EMBL" id="GFD55799.1"/>
    </source>
</evidence>
<dbReference type="EMBL" id="BKCJ011821983">
    <property type="protein sequence ID" value="GFD55799.1"/>
    <property type="molecule type" value="Genomic_DNA"/>
</dbReference>
<organism evidence="2">
    <name type="scientific">Tanacetum cinerariifolium</name>
    <name type="common">Dalmatian daisy</name>
    <name type="synonym">Chrysanthemum cinerariifolium</name>
    <dbReference type="NCBI Taxonomy" id="118510"/>
    <lineage>
        <taxon>Eukaryota</taxon>
        <taxon>Viridiplantae</taxon>
        <taxon>Streptophyta</taxon>
        <taxon>Embryophyta</taxon>
        <taxon>Tracheophyta</taxon>
        <taxon>Spermatophyta</taxon>
        <taxon>Magnoliopsida</taxon>
        <taxon>eudicotyledons</taxon>
        <taxon>Gunneridae</taxon>
        <taxon>Pentapetalae</taxon>
        <taxon>asterids</taxon>
        <taxon>campanulids</taxon>
        <taxon>Asterales</taxon>
        <taxon>Asteraceae</taxon>
        <taxon>Asteroideae</taxon>
        <taxon>Anthemideae</taxon>
        <taxon>Anthemidinae</taxon>
        <taxon>Tanacetum</taxon>
    </lineage>
</organism>
<feature type="non-terminal residue" evidence="2">
    <location>
        <position position="1"/>
    </location>
</feature>
<evidence type="ECO:0000256" key="1">
    <source>
        <dbReference type="SAM" id="MobiDB-lite"/>
    </source>
</evidence>
<proteinExistence type="predicted"/>
<gene>
    <name evidence="2" type="ORF">Tci_927768</name>
</gene>